<comment type="similarity">
    <text evidence="6">Belongs to the azoreductase type 1 family.</text>
</comment>
<evidence type="ECO:0000256" key="2">
    <source>
        <dbReference type="ARBA" id="ARBA00022643"/>
    </source>
</evidence>
<dbReference type="SUPFAM" id="SSF52218">
    <property type="entry name" value="Flavoproteins"/>
    <property type="match status" value="1"/>
</dbReference>
<dbReference type="PANTHER" id="PTHR43741:SF4">
    <property type="entry name" value="FMN-DEPENDENT NADH:QUINONE OXIDOREDUCTASE"/>
    <property type="match status" value="1"/>
</dbReference>
<dbReference type="GO" id="GO:0010181">
    <property type="term" value="F:FMN binding"/>
    <property type="evidence" value="ECO:0007669"/>
    <property type="project" value="UniProtKB-UniRule"/>
</dbReference>
<comment type="catalytic activity">
    <reaction evidence="6">
        <text>2 a quinone + NADH + H(+) = 2 a 1,4-benzosemiquinone + NAD(+)</text>
        <dbReference type="Rhea" id="RHEA:65952"/>
        <dbReference type="ChEBI" id="CHEBI:15378"/>
        <dbReference type="ChEBI" id="CHEBI:57540"/>
        <dbReference type="ChEBI" id="CHEBI:57945"/>
        <dbReference type="ChEBI" id="CHEBI:132124"/>
        <dbReference type="ChEBI" id="CHEBI:134225"/>
    </reaction>
</comment>
<dbReference type="Proteomes" id="UP000238325">
    <property type="component" value="Unassembled WGS sequence"/>
</dbReference>
<keyword evidence="4 6" id="KW-0520">NAD</keyword>
<evidence type="ECO:0000313" key="10">
    <source>
        <dbReference type="Proteomes" id="UP000238325"/>
    </source>
</evidence>
<dbReference type="OrthoDB" id="9805013at2"/>
<evidence type="ECO:0000256" key="3">
    <source>
        <dbReference type="ARBA" id="ARBA00023002"/>
    </source>
</evidence>
<evidence type="ECO:0000256" key="5">
    <source>
        <dbReference type="ARBA" id="ARBA00048542"/>
    </source>
</evidence>
<dbReference type="GO" id="GO:0016655">
    <property type="term" value="F:oxidoreductase activity, acting on NAD(P)H, quinone or similar compound as acceptor"/>
    <property type="evidence" value="ECO:0007669"/>
    <property type="project" value="InterPro"/>
</dbReference>
<feature type="binding site" evidence="6">
    <location>
        <position position="10"/>
    </location>
    <ligand>
        <name>FMN</name>
        <dbReference type="ChEBI" id="CHEBI:58210"/>
    </ligand>
</feature>
<dbReference type="HAMAP" id="MF_01216">
    <property type="entry name" value="Azoreductase_type1"/>
    <property type="match status" value="1"/>
</dbReference>
<dbReference type="InterPro" id="IPR023048">
    <property type="entry name" value="NADH:quinone_OxRdtase_FMN_depd"/>
</dbReference>
<comment type="caution">
    <text evidence="6">Lacks conserved residue(s) required for the propagation of feature annotation.</text>
</comment>
<gene>
    <name evidence="6" type="primary">azoR</name>
    <name evidence="8" type="ORF">CQ022_07805</name>
    <name evidence="9" type="ORF">CQ033_01475</name>
</gene>
<evidence type="ECO:0000259" key="7">
    <source>
        <dbReference type="Pfam" id="PF02525"/>
    </source>
</evidence>
<evidence type="ECO:0000256" key="1">
    <source>
        <dbReference type="ARBA" id="ARBA00022630"/>
    </source>
</evidence>
<evidence type="ECO:0000256" key="6">
    <source>
        <dbReference type="HAMAP-Rule" id="MF_01216"/>
    </source>
</evidence>
<dbReference type="Gene3D" id="3.40.50.360">
    <property type="match status" value="1"/>
</dbReference>
<dbReference type="PANTHER" id="PTHR43741">
    <property type="entry name" value="FMN-DEPENDENT NADH-AZOREDUCTASE 1"/>
    <property type="match status" value="1"/>
</dbReference>
<dbReference type="Pfam" id="PF02525">
    <property type="entry name" value="Flavodoxin_2"/>
    <property type="match status" value="1"/>
</dbReference>
<proteinExistence type="inferred from homology"/>
<keyword evidence="3 6" id="KW-0560">Oxidoreductase</keyword>
<feature type="binding site" evidence="6">
    <location>
        <begin position="16"/>
        <end position="18"/>
    </location>
    <ligand>
        <name>FMN</name>
        <dbReference type="ChEBI" id="CHEBI:58210"/>
    </ligand>
</feature>
<dbReference type="EC" id="1.7.1.17" evidence="6"/>
<dbReference type="Proteomes" id="UP000238534">
    <property type="component" value="Unassembled WGS sequence"/>
</dbReference>
<dbReference type="InterPro" id="IPR029039">
    <property type="entry name" value="Flavoprotein-like_sf"/>
</dbReference>
<keyword evidence="1 6" id="KW-0285">Flavoprotein</keyword>
<protein>
    <recommendedName>
        <fullName evidence="6">FMN dependent NADH:quinone oxidoreductase</fullName>
        <ecNumber evidence="6">1.6.5.-</ecNumber>
    </recommendedName>
    <alternativeName>
        <fullName evidence="6">Azo-dye reductase</fullName>
    </alternativeName>
    <alternativeName>
        <fullName evidence="6">FMN-dependent NADH-azo compound oxidoreductase</fullName>
    </alternativeName>
    <alternativeName>
        <fullName evidence="6">FMN-dependent NADH-azoreductase</fullName>
        <ecNumber evidence="6">1.7.1.17</ecNumber>
    </alternativeName>
</protein>
<comment type="caution">
    <text evidence="8">The sequence shown here is derived from an EMBL/GenBank/DDBJ whole genome shotgun (WGS) entry which is preliminary data.</text>
</comment>
<comment type="cofactor">
    <cofactor evidence="6">
        <name>FMN</name>
        <dbReference type="ChEBI" id="CHEBI:58210"/>
    </cofactor>
    <text evidence="6">Binds 1 FMN per subunit.</text>
</comment>
<evidence type="ECO:0000313" key="11">
    <source>
        <dbReference type="Proteomes" id="UP000238534"/>
    </source>
</evidence>
<dbReference type="EMBL" id="PCPH01000001">
    <property type="protein sequence ID" value="PRB91896.1"/>
    <property type="molecule type" value="Genomic_DNA"/>
</dbReference>
<dbReference type="GO" id="GO:0016652">
    <property type="term" value="F:oxidoreductase activity, acting on NAD(P)H as acceptor"/>
    <property type="evidence" value="ECO:0007669"/>
    <property type="project" value="UniProtKB-UniRule"/>
</dbReference>
<reference evidence="10 11" key="1">
    <citation type="submission" date="2017-09" db="EMBL/GenBank/DDBJ databases">
        <title>Genomic, metabolic, and phenotypic characteristics of bacterial isolates from the natural microbiome of the model nematode Caenorhabditis elegans.</title>
        <authorList>
            <person name="Zimmermann J."/>
            <person name="Obeng N."/>
            <person name="Yang W."/>
            <person name="Obeng O."/>
            <person name="Kissoyan K."/>
            <person name="Pees B."/>
            <person name="Dirksen P."/>
            <person name="Hoppner M."/>
            <person name="Franke A."/>
            <person name="Rosenstiel P."/>
            <person name="Leippe M."/>
            <person name="Dierking K."/>
            <person name="Kaleta C."/>
            <person name="Schulenburg H."/>
        </authorList>
    </citation>
    <scope>NUCLEOTIDE SEQUENCE [LARGE SCALE GENOMIC DNA]</scope>
    <source>
        <strain evidence="8 11">MYb25</strain>
        <strain evidence="9 10">MYb44</strain>
    </source>
</reference>
<comment type="function">
    <text evidence="6">Quinone reductase that provides resistance to thiol-specific stress caused by electrophilic quinones.</text>
</comment>
<comment type="function">
    <text evidence="6">Also exhibits azoreductase activity. Catalyzes the reductive cleavage of the azo bond in aromatic azo compounds to the corresponding amines.</text>
</comment>
<keyword evidence="10" id="KW-1185">Reference proteome</keyword>
<dbReference type="EC" id="1.6.5.-" evidence="6"/>
<evidence type="ECO:0000256" key="4">
    <source>
        <dbReference type="ARBA" id="ARBA00023027"/>
    </source>
</evidence>
<organism evidence="8 11">
    <name type="scientific">Chryseobacterium culicis</name>
    <dbReference type="NCBI Taxonomy" id="680127"/>
    <lineage>
        <taxon>Bacteria</taxon>
        <taxon>Pseudomonadati</taxon>
        <taxon>Bacteroidota</taxon>
        <taxon>Flavobacteriia</taxon>
        <taxon>Flavobacteriales</taxon>
        <taxon>Weeksellaceae</taxon>
        <taxon>Chryseobacterium group</taxon>
        <taxon>Chryseobacterium</taxon>
    </lineage>
</organism>
<dbReference type="RefSeq" id="WP_105680877.1">
    <property type="nucleotide sequence ID" value="NZ_JBBGZD010000001.1"/>
</dbReference>
<dbReference type="AlphaFoldDB" id="A0A2S9D044"/>
<dbReference type="InterPro" id="IPR003680">
    <property type="entry name" value="Flavodoxin_fold"/>
</dbReference>
<sequence length="201" mass="22576">MANILNIKTSISGEDSVSSKLSQAVIEHLLAKDNLSKVVVRDLAKDIIPHMELEHFNAFNIRDEEKNEQEREVSRFSDLAIKEIQEADIIVIGVPFYNFGIPSTLKSWIDHISIAGKTFSYADGTLKGLLENKKVYLNFAVGGVYDNGIVENMEKYLRTFFEFIGITDVEVFKTEGTVIPELREASFLKAVEDIETAITQA</sequence>
<dbReference type="EMBL" id="PCPP01000001">
    <property type="protein sequence ID" value="PRB86143.1"/>
    <property type="molecule type" value="Genomic_DNA"/>
</dbReference>
<comment type="catalytic activity">
    <reaction evidence="5">
        <text>N,N-dimethyl-1,4-phenylenediamine + anthranilate + 2 NAD(+) = 2-(4-dimethylaminophenyl)diazenylbenzoate + 2 NADH + 2 H(+)</text>
        <dbReference type="Rhea" id="RHEA:55872"/>
        <dbReference type="ChEBI" id="CHEBI:15378"/>
        <dbReference type="ChEBI" id="CHEBI:15783"/>
        <dbReference type="ChEBI" id="CHEBI:16567"/>
        <dbReference type="ChEBI" id="CHEBI:57540"/>
        <dbReference type="ChEBI" id="CHEBI:57945"/>
        <dbReference type="ChEBI" id="CHEBI:71579"/>
        <dbReference type="EC" id="1.7.1.17"/>
    </reaction>
    <physiologicalReaction direction="right-to-left" evidence="5">
        <dbReference type="Rhea" id="RHEA:55874"/>
    </physiologicalReaction>
</comment>
<dbReference type="InterPro" id="IPR050104">
    <property type="entry name" value="FMN-dep_NADH:Q_OxRdtase_AzoR1"/>
</dbReference>
<keyword evidence="2 6" id="KW-0288">FMN</keyword>
<evidence type="ECO:0000313" key="8">
    <source>
        <dbReference type="EMBL" id="PRB86143.1"/>
    </source>
</evidence>
<comment type="subunit">
    <text evidence="6">Homodimer.</text>
</comment>
<accession>A0A2S9D044</accession>
<evidence type="ECO:0000313" key="9">
    <source>
        <dbReference type="EMBL" id="PRB91896.1"/>
    </source>
</evidence>
<feature type="domain" description="Flavodoxin-like fold" evidence="7">
    <location>
        <begin position="3"/>
        <end position="196"/>
    </location>
</feature>
<dbReference type="GO" id="GO:0009055">
    <property type="term" value="F:electron transfer activity"/>
    <property type="evidence" value="ECO:0007669"/>
    <property type="project" value="UniProtKB-UniRule"/>
</dbReference>
<name>A0A2S9D044_CHRCI</name>